<gene>
    <name evidence="1" type="ORF">QYF61_016720</name>
</gene>
<evidence type="ECO:0000313" key="1">
    <source>
        <dbReference type="EMBL" id="KAK4816403.1"/>
    </source>
</evidence>
<keyword evidence="2" id="KW-1185">Reference proteome</keyword>
<name>A0AAN7MUL5_MYCAM</name>
<proteinExistence type="predicted"/>
<accession>A0AAN7MUL5</accession>
<comment type="caution">
    <text evidence="1">The sequence shown here is derived from an EMBL/GenBank/DDBJ whole genome shotgun (WGS) entry which is preliminary data.</text>
</comment>
<dbReference type="Proteomes" id="UP001333110">
    <property type="component" value="Unassembled WGS sequence"/>
</dbReference>
<protein>
    <submittedName>
        <fullName evidence="1">Uncharacterized protein</fullName>
    </submittedName>
</protein>
<dbReference type="AlphaFoldDB" id="A0AAN7MUL5"/>
<sequence length="253" mass="28199">MEQGAVVDTAEVCTAIPRNLDRLEKWSVRNLMMLNKRKCKVPHLGRNNCMHKYMWGAPSWKVVVESNEVSPQPPFLQAKQLQIPQPLLIRLLLHTLHQLCCPSLDVLQHLSVSLVVTGPKPNTVFKSLFPKPVALHGVVVTQVWDPAPSLVEPHIIGLVPSIQPVQIPLVFLPSSRSTLLPNLVSSANLLRVHSICLARSLIKILNRTGPNTEPWGTSLVTGRQLDLTPFTTTLWAQPSSQHFTQQRVHPSKP</sequence>
<reference evidence="1 2" key="1">
    <citation type="journal article" date="2023" name="J. Hered.">
        <title>Chromosome-level genome of the wood stork (Mycteria americana) provides insight into avian chromosome evolution.</title>
        <authorList>
            <person name="Flamio R. Jr."/>
            <person name="Ramstad K.M."/>
        </authorList>
    </citation>
    <scope>NUCLEOTIDE SEQUENCE [LARGE SCALE GENOMIC DNA]</scope>
    <source>
        <strain evidence="1">JAX WOST 10</strain>
    </source>
</reference>
<evidence type="ECO:0000313" key="2">
    <source>
        <dbReference type="Proteomes" id="UP001333110"/>
    </source>
</evidence>
<organism evidence="1 2">
    <name type="scientific">Mycteria americana</name>
    <name type="common">Wood stork</name>
    <dbReference type="NCBI Taxonomy" id="33587"/>
    <lineage>
        <taxon>Eukaryota</taxon>
        <taxon>Metazoa</taxon>
        <taxon>Chordata</taxon>
        <taxon>Craniata</taxon>
        <taxon>Vertebrata</taxon>
        <taxon>Euteleostomi</taxon>
        <taxon>Archelosauria</taxon>
        <taxon>Archosauria</taxon>
        <taxon>Dinosauria</taxon>
        <taxon>Saurischia</taxon>
        <taxon>Theropoda</taxon>
        <taxon>Coelurosauria</taxon>
        <taxon>Aves</taxon>
        <taxon>Neognathae</taxon>
        <taxon>Neoaves</taxon>
        <taxon>Aequornithes</taxon>
        <taxon>Ciconiiformes</taxon>
        <taxon>Ciconiidae</taxon>
        <taxon>Mycteria</taxon>
    </lineage>
</organism>
<dbReference type="EMBL" id="JAUNZN010000009">
    <property type="protein sequence ID" value="KAK4816403.1"/>
    <property type="molecule type" value="Genomic_DNA"/>
</dbReference>